<protein>
    <recommendedName>
        <fullName evidence="10">MotA/TolQ/ExbB proton channel domain-containing protein</fullName>
    </recommendedName>
</protein>
<dbReference type="Proteomes" id="UP000016567">
    <property type="component" value="Unassembled WGS sequence"/>
</dbReference>
<evidence type="ECO:0000256" key="5">
    <source>
        <dbReference type="ARBA" id="ARBA00022927"/>
    </source>
</evidence>
<gene>
    <name evidence="11" type="ORF">VAZ01S_015_00290</name>
</gene>
<dbReference type="PANTHER" id="PTHR30625">
    <property type="entry name" value="PROTEIN TOLQ"/>
    <property type="match status" value="1"/>
</dbReference>
<feature type="transmembrane region" description="Helical" evidence="9">
    <location>
        <begin position="14"/>
        <end position="34"/>
    </location>
</feature>
<accession>U3ALY5</accession>
<keyword evidence="2 8" id="KW-0813">Transport</keyword>
<dbReference type="STRING" id="1219077.VAZ01S_015_00290"/>
<keyword evidence="12" id="KW-1185">Reference proteome</keyword>
<keyword evidence="6 9" id="KW-1133">Transmembrane helix</keyword>
<evidence type="ECO:0000256" key="1">
    <source>
        <dbReference type="ARBA" id="ARBA00004651"/>
    </source>
</evidence>
<feature type="domain" description="MotA/TolQ/ExbB proton channel" evidence="10">
    <location>
        <begin position="77"/>
        <end position="196"/>
    </location>
</feature>
<evidence type="ECO:0000313" key="12">
    <source>
        <dbReference type="Proteomes" id="UP000016567"/>
    </source>
</evidence>
<evidence type="ECO:0000256" key="6">
    <source>
        <dbReference type="ARBA" id="ARBA00022989"/>
    </source>
</evidence>
<organism evidence="11 12">
    <name type="scientific">Vibrio azureus NBRC 104587</name>
    <dbReference type="NCBI Taxonomy" id="1219077"/>
    <lineage>
        <taxon>Bacteria</taxon>
        <taxon>Pseudomonadati</taxon>
        <taxon>Pseudomonadota</taxon>
        <taxon>Gammaproteobacteria</taxon>
        <taxon>Vibrionales</taxon>
        <taxon>Vibrionaceae</taxon>
        <taxon>Vibrio</taxon>
    </lineage>
</organism>
<evidence type="ECO:0000256" key="3">
    <source>
        <dbReference type="ARBA" id="ARBA00022475"/>
    </source>
</evidence>
<dbReference type="PANTHER" id="PTHR30625:SF15">
    <property type="entry name" value="BIOPOLYMER TRANSPORT PROTEIN EXBB"/>
    <property type="match status" value="1"/>
</dbReference>
<comment type="caution">
    <text evidence="11">The sequence shown here is derived from an EMBL/GenBank/DDBJ whole genome shotgun (WGS) entry which is preliminary data.</text>
</comment>
<dbReference type="InterPro" id="IPR050790">
    <property type="entry name" value="ExbB/TolQ_transport"/>
</dbReference>
<name>U3ALY5_9VIBR</name>
<dbReference type="OrthoDB" id="5916588at2"/>
<dbReference type="GO" id="GO:0017038">
    <property type="term" value="P:protein import"/>
    <property type="evidence" value="ECO:0007669"/>
    <property type="project" value="TreeGrafter"/>
</dbReference>
<sequence>METLQQIQTQLGPMSWPLLISSLLTLMIISERLVHFVLNIRTSNTQHDINRQLNGIERSNNVAIEALSEQFRLQRPIQYQGVAMLLAHHSFNQALREDIAITWLQEKRRQLRSGLKLLSLIGVISPLLGLLGTVLGLIDMFAAMATTTGNIMPSDLAQGLGLAMRTTAAGLIIAVPAIIGSHLLGIWADQIIAKIEHQLNYANLWLEGVRVNTLSDRKACPDHAHLQPSKVVQS</sequence>
<comment type="subcellular location">
    <subcellularLocation>
        <location evidence="1">Cell membrane</location>
        <topology evidence="1">Multi-pass membrane protein</topology>
    </subcellularLocation>
    <subcellularLocation>
        <location evidence="8">Membrane</location>
        <topology evidence="8">Multi-pass membrane protein</topology>
    </subcellularLocation>
</comment>
<dbReference type="AlphaFoldDB" id="U3ALY5"/>
<evidence type="ECO:0000256" key="9">
    <source>
        <dbReference type="SAM" id="Phobius"/>
    </source>
</evidence>
<evidence type="ECO:0000256" key="7">
    <source>
        <dbReference type="ARBA" id="ARBA00023136"/>
    </source>
</evidence>
<keyword evidence="5 8" id="KW-0653">Protein transport</keyword>
<feature type="transmembrane region" description="Helical" evidence="9">
    <location>
        <begin position="117"/>
        <end position="142"/>
    </location>
</feature>
<reference evidence="11 12" key="1">
    <citation type="submission" date="2013-09" db="EMBL/GenBank/DDBJ databases">
        <title>Whole genome shotgun sequence of Vibrio azureus NBRC 104587.</title>
        <authorList>
            <person name="Isaki S."/>
            <person name="Hosoyama A."/>
            <person name="Numata M."/>
            <person name="Hashimoto M."/>
            <person name="Hosoyama Y."/>
            <person name="Tsuchikane K."/>
            <person name="Noguchi M."/>
            <person name="Hirakata S."/>
            <person name="Ichikawa N."/>
            <person name="Ohji S."/>
            <person name="Yamazoe A."/>
            <person name="Fujita N."/>
        </authorList>
    </citation>
    <scope>NUCLEOTIDE SEQUENCE [LARGE SCALE GENOMIC DNA]</scope>
    <source>
        <strain evidence="11 12">NBRC 104587</strain>
    </source>
</reference>
<evidence type="ECO:0000256" key="8">
    <source>
        <dbReference type="RuleBase" id="RU004057"/>
    </source>
</evidence>
<feature type="transmembrane region" description="Helical" evidence="9">
    <location>
        <begin position="162"/>
        <end position="188"/>
    </location>
</feature>
<keyword evidence="7 9" id="KW-0472">Membrane</keyword>
<dbReference type="GO" id="GO:0005886">
    <property type="term" value="C:plasma membrane"/>
    <property type="evidence" value="ECO:0007669"/>
    <property type="project" value="UniProtKB-SubCell"/>
</dbReference>
<evidence type="ECO:0000259" key="10">
    <source>
        <dbReference type="Pfam" id="PF01618"/>
    </source>
</evidence>
<comment type="similarity">
    <text evidence="8">Belongs to the exbB/tolQ family.</text>
</comment>
<dbReference type="Pfam" id="PF01618">
    <property type="entry name" value="MotA_ExbB"/>
    <property type="match status" value="1"/>
</dbReference>
<evidence type="ECO:0000256" key="2">
    <source>
        <dbReference type="ARBA" id="ARBA00022448"/>
    </source>
</evidence>
<keyword evidence="4 9" id="KW-0812">Transmembrane</keyword>
<proteinExistence type="inferred from homology"/>
<dbReference type="InterPro" id="IPR002898">
    <property type="entry name" value="MotA_ExbB_proton_chnl"/>
</dbReference>
<dbReference type="EMBL" id="BATL01000015">
    <property type="protein sequence ID" value="GAD74785.1"/>
    <property type="molecule type" value="Genomic_DNA"/>
</dbReference>
<evidence type="ECO:0000256" key="4">
    <source>
        <dbReference type="ARBA" id="ARBA00022692"/>
    </source>
</evidence>
<dbReference type="eggNOG" id="COG0811">
    <property type="taxonomic scope" value="Bacteria"/>
</dbReference>
<evidence type="ECO:0000313" key="11">
    <source>
        <dbReference type="EMBL" id="GAD74785.1"/>
    </source>
</evidence>
<dbReference type="RefSeq" id="WP_021708565.1">
    <property type="nucleotide sequence ID" value="NZ_BAOB01000028.1"/>
</dbReference>
<keyword evidence="3" id="KW-1003">Cell membrane</keyword>